<evidence type="ECO:0008006" key="4">
    <source>
        <dbReference type="Google" id="ProtNLM"/>
    </source>
</evidence>
<dbReference type="RefSeq" id="WP_093344185.1">
    <property type="nucleotide sequence ID" value="NZ_FOUY01000016.1"/>
</dbReference>
<gene>
    <name evidence="2" type="ORF">SAMN05216207_101678</name>
</gene>
<keyword evidence="3" id="KW-1185">Reference proteome</keyword>
<reference evidence="2 3" key="1">
    <citation type="submission" date="2016-10" db="EMBL/GenBank/DDBJ databases">
        <authorList>
            <person name="de Groot N.N."/>
        </authorList>
    </citation>
    <scope>NUCLEOTIDE SEQUENCE [LARGE SCALE GENOMIC DNA]</scope>
    <source>
        <strain evidence="2 3">CGMCC 4.1877</strain>
    </source>
</reference>
<proteinExistence type="predicted"/>
<dbReference type="PANTHER" id="PTHR40630">
    <property type="entry name" value="POSSIBLE DNA-BINDING PROTEIN"/>
    <property type="match status" value="1"/>
</dbReference>
<protein>
    <recommendedName>
        <fullName evidence="4">DUF3140 domain-containing protein</fullName>
    </recommendedName>
</protein>
<dbReference type="OrthoDB" id="513524at2"/>
<dbReference type="AlphaFoldDB" id="A0A1I4ZY08"/>
<feature type="region of interest" description="Disordered" evidence="1">
    <location>
        <begin position="28"/>
        <end position="50"/>
    </location>
</feature>
<dbReference type="PANTHER" id="PTHR40630:SF1">
    <property type="entry name" value="DNA-BINDING PROTEIN"/>
    <property type="match status" value="1"/>
</dbReference>
<dbReference type="Proteomes" id="UP000199614">
    <property type="component" value="Unassembled WGS sequence"/>
</dbReference>
<dbReference type="InterPro" id="IPR021487">
    <property type="entry name" value="DUF3140"/>
</dbReference>
<name>A0A1I4ZY08_PSUAM</name>
<sequence>MSEHVDDALWDEFHRVVNMSARELDEWLATDAAGEESEPDPKQRATPDGRRVLDILRKRRGDLTRDDAETMRAVVDHVHEARRDDLEPVAGDAAWRRDLMRIGHDPLEPPEGRRG</sequence>
<dbReference type="STRING" id="260086.SAMN05216207_101678"/>
<organism evidence="2 3">
    <name type="scientific">Pseudonocardia ammonioxydans</name>
    <dbReference type="NCBI Taxonomy" id="260086"/>
    <lineage>
        <taxon>Bacteria</taxon>
        <taxon>Bacillati</taxon>
        <taxon>Actinomycetota</taxon>
        <taxon>Actinomycetes</taxon>
        <taxon>Pseudonocardiales</taxon>
        <taxon>Pseudonocardiaceae</taxon>
        <taxon>Pseudonocardia</taxon>
    </lineage>
</organism>
<feature type="compositionally biased region" description="Basic and acidic residues" evidence="1">
    <location>
        <begin position="39"/>
        <end position="50"/>
    </location>
</feature>
<evidence type="ECO:0000313" key="3">
    <source>
        <dbReference type="Proteomes" id="UP000199614"/>
    </source>
</evidence>
<dbReference type="EMBL" id="FOUY01000016">
    <property type="protein sequence ID" value="SFN55066.1"/>
    <property type="molecule type" value="Genomic_DNA"/>
</dbReference>
<evidence type="ECO:0000256" key="1">
    <source>
        <dbReference type="SAM" id="MobiDB-lite"/>
    </source>
</evidence>
<accession>A0A1I4ZY08</accession>
<evidence type="ECO:0000313" key="2">
    <source>
        <dbReference type="EMBL" id="SFN55066.1"/>
    </source>
</evidence>
<dbReference type="Pfam" id="PF11338">
    <property type="entry name" value="DUF3140"/>
    <property type="match status" value="1"/>
</dbReference>